<evidence type="ECO:0000313" key="2">
    <source>
        <dbReference type="Proteomes" id="UP000541770"/>
    </source>
</evidence>
<dbReference type="Proteomes" id="UP000541770">
    <property type="component" value="Unassembled WGS sequence"/>
</dbReference>
<organism evidence="1 2">
    <name type="scientific">Pseudomonas mosselii</name>
    <dbReference type="NCBI Taxonomy" id="78327"/>
    <lineage>
        <taxon>Bacteria</taxon>
        <taxon>Pseudomonadati</taxon>
        <taxon>Pseudomonadota</taxon>
        <taxon>Gammaproteobacteria</taxon>
        <taxon>Pseudomonadales</taxon>
        <taxon>Pseudomonadaceae</taxon>
        <taxon>Pseudomonas</taxon>
    </lineage>
</organism>
<evidence type="ECO:0000313" key="1">
    <source>
        <dbReference type="EMBL" id="MBA6065532.1"/>
    </source>
</evidence>
<protein>
    <submittedName>
        <fullName evidence="1">Uncharacterized protein</fullName>
    </submittedName>
</protein>
<dbReference type="AlphaFoldDB" id="A0A7W2JUW8"/>
<accession>A0A7W2JUW8</accession>
<dbReference type="EMBL" id="JACGDE010000007">
    <property type="protein sequence ID" value="MBA6065532.1"/>
    <property type="molecule type" value="Genomic_DNA"/>
</dbReference>
<gene>
    <name evidence="1" type="ORF">H4C75_12235</name>
</gene>
<comment type="caution">
    <text evidence="1">The sequence shown here is derived from an EMBL/GenBank/DDBJ whole genome shotgun (WGS) entry which is preliminary data.</text>
</comment>
<name>A0A7W2JUW8_9PSED</name>
<sequence length="88" mass="9822">MTNNAIPFCAPRPTDSVVISEAYFEPLLDDPLASAASVGARVSRLCERDRRLIYEAAKRRRADLEDQGIALAEPYDLFVQRITAVLEI</sequence>
<proteinExistence type="predicted"/>
<dbReference type="RefSeq" id="WP_182323016.1">
    <property type="nucleotide sequence ID" value="NZ_JACGDE010000007.1"/>
</dbReference>
<reference evidence="1 2" key="1">
    <citation type="submission" date="2020-07" db="EMBL/GenBank/DDBJ databases">
        <title>Diversity of carbapenemase encoding genes among Pseudomonas putida group clinical isolates in a tertiary Brazilian hospital.</title>
        <authorList>
            <person name="Alberto-Lei F."/>
            <person name="Nodari C.S."/>
            <person name="Streling A.P."/>
            <person name="Paulino J.T."/>
            <person name="Bessa-Neto F.O."/>
            <person name="Cayo R."/>
            <person name="Gales A.C."/>
        </authorList>
    </citation>
    <scope>NUCLEOTIDE SEQUENCE [LARGE SCALE GENOMIC DNA]</scope>
    <source>
        <strain evidence="1 2">14802</strain>
    </source>
</reference>